<evidence type="ECO:0000256" key="2">
    <source>
        <dbReference type="ARBA" id="ARBA00022692"/>
    </source>
</evidence>
<feature type="transmembrane region" description="Helical" evidence="6">
    <location>
        <begin position="373"/>
        <end position="394"/>
    </location>
</feature>
<organism evidence="8 9">
    <name type="scientific">Methanobrevibacter filiformis</name>
    <dbReference type="NCBI Taxonomy" id="55758"/>
    <lineage>
        <taxon>Archaea</taxon>
        <taxon>Methanobacteriati</taxon>
        <taxon>Methanobacteriota</taxon>
        <taxon>Methanomada group</taxon>
        <taxon>Methanobacteria</taxon>
        <taxon>Methanobacteriales</taxon>
        <taxon>Methanobacteriaceae</taxon>
        <taxon>Methanobrevibacter</taxon>
    </lineage>
</organism>
<evidence type="ECO:0000313" key="9">
    <source>
        <dbReference type="Proteomes" id="UP000077066"/>
    </source>
</evidence>
<evidence type="ECO:0000256" key="1">
    <source>
        <dbReference type="ARBA" id="ARBA00004141"/>
    </source>
</evidence>
<evidence type="ECO:0000256" key="6">
    <source>
        <dbReference type="SAM" id="Phobius"/>
    </source>
</evidence>
<evidence type="ECO:0000259" key="7">
    <source>
        <dbReference type="Pfam" id="PF12698"/>
    </source>
</evidence>
<dbReference type="OrthoDB" id="82359at2157"/>
<dbReference type="GO" id="GO:0016020">
    <property type="term" value="C:membrane"/>
    <property type="evidence" value="ECO:0007669"/>
    <property type="project" value="UniProtKB-SubCell"/>
</dbReference>
<dbReference type="InterPro" id="IPR013525">
    <property type="entry name" value="ABC2_TM"/>
</dbReference>
<reference evidence="8 9" key="1">
    <citation type="submission" date="2016-04" db="EMBL/GenBank/DDBJ databases">
        <title>Genome sequence of Methanobrevibacter filiformis DSM 11501.</title>
        <authorList>
            <person name="Poehlein A."/>
            <person name="Seedorf H."/>
            <person name="Daniel R."/>
        </authorList>
    </citation>
    <scope>NUCLEOTIDE SEQUENCE [LARGE SCALE GENOMIC DNA]</scope>
    <source>
        <strain evidence="8 9">DSM 11501</strain>
    </source>
</reference>
<dbReference type="STRING" id="55758.MBFIL_12880"/>
<keyword evidence="3 6" id="KW-1133">Transmembrane helix</keyword>
<dbReference type="RefSeq" id="WP_066972845.1">
    <property type="nucleotide sequence ID" value="NZ_LWMT01000239.1"/>
</dbReference>
<evidence type="ECO:0000313" key="8">
    <source>
        <dbReference type="EMBL" id="KZX11950.1"/>
    </source>
</evidence>
<dbReference type="InterPro" id="IPR051328">
    <property type="entry name" value="T7SS_ABC-Transporter"/>
</dbReference>
<dbReference type="GO" id="GO:0140359">
    <property type="term" value="F:ABC-type transporter activity"/>
    <property type="evidence" value="ECO:0007669"/>
    <property type="project" value="InterPro"/>
</dbReference>
<dbReference type="Pfam" id="PF12698">
    <property type="entry name" value="ABC2_membrane_3"/>
    <property type="match status" value="1"/>
</dbReference>
<keyword evidence="5" id="KW-0175">Coiled coil</keyword>
<comment type="subcellular location">
    <subcellularLocation>
        <location evidence="1">Membrane</location>
        <topology evidence="1">Multi-pass membrane protein</topology>
    </subcellularLocation>
</comment>
<gene>
    <name evidence="8" type="ORF">MBFIL_12880</name>
</gene>
<dbReference type="PANTHER" id="PTHR43077:SF5">
    <property type="entry name" value="PHAGE INFECTION PROTEIN"/>
    <property type="match status" value="1"/>
</dbReference>
<keyword evidence="4 6" id="KW-0472">Membrane</keyword>
<feature type="domain" description="ABC-2 type transporter transmembrane" evidence="7">
    <location>
        <begin position="6"/>
        <end position="392"/>
    </location>
</feature>
<evidence type="ECO:0000256" key="3">
    <source>
        <dbReference type="ARBA" id="ARBA00022989"/>
    </source>
</evidence>
<feature type="transmembrane region" description="Helical" evidence="6">
    <location>
        <begin position="224"/>
        <end position="245"/>
    </location>
</feature>
<proteinExistence type="predicted"/>
<dbReference type="PATRIC" id="fig|55758.3.peg.1469"/>
<sequence>MNFISTNYENGYDNLNNGSYYGLLIIHKNFTKNIESINTTDPTHANVQFLINSKTNPVATKLMSNGGNEIQSQINNKIVSTVNGLIFGSAKNMSDSAIPKINADESKMDEINNDLNRYYSDSQVIYHTAEKVVSYLNKHNQSGEIVKKLNNEVNKINNKINSLNNQRLSFKADVDYFNKYYYPLMVKISQYNTLGVENYFNSPVIIDNSDIHPLNSYGDAIAEFYIPLSIFIGSLVSISMFSLRVKGLKVKPLEEYLGKLLLFEVISILQTTVLTIGLLMIHVQNFNPILLLVSNIFLGLCFTTFIYSLVSSLGDVGKFIAILILVFQIGGSGGMYPIELMPKFFQTIHSILPVSYGVAIIRENITAPIIDVMIHDALLLLIFPIVGVVFALIIKPLLQEKLKKLENIFEETELL</sequence>
<dbReference type="Proteomes" id="UP000077066">
    <property type="component" value="Unassembled WGS sequence"/>
</dbReference>
<evidence type="ECO:0000256" key="5">
    <source>
        <dbReference type="SAM" id="Coils"/>
    </source>
</evidence>
<feature type="coiled-coil region" evidence="5">
    <location>
        <begin position="146"/>
        <end position="173"/>
    </location>
</feature>
<dbReference type="NCBIfam" id="TIGR03062">
    <property type="entry name" value="pip_yhgE_Cterm"/>
    <property type="match status" value="1"/>
</dbReference>
<evidence type="ECO:0000256" key="4">
    <source>
        <dbReference type="ARBA" id="ARBA00023136"/>
    </source>
</evidence>
<comment type="caution">
    <text evidence="8">The sequence shown here is derived from an EMBL/GenBank/DDBJ whole genome shotgun (WGS) entry which is preliminary data.</text>
</comment>
<feature type="transmembrane region" description="Helical" evidence="6">
    <location>
        <begin position="257"/>
        <end position="283"/>
    </location>
</feature>
<dbReference type="InterPro" id="IPR017501">
    <property type="entry name" value="Phage_infect_YhgE_C"/>
</dbReference>
<protein>
    <submittedName>
        <fullName evidence="8">ABC-2 family transporter protein</fullName>
    </submittedName>
</protein>
<keyword evidence="2 6" id="KW-0812">Transmembrane</keyword>
<accession>A0A162FLW8</accession>
<feature type="transmembrane region" description="Helical" evidence="6">
    <location>
        <begin position="289"/>
        <end position="310"/>
    </location>
</feature>
<dbReference type="AlphaFoldDB" id="A0A162FLW8"/>
<dbReference type="EMBL" id="LWMT01000239">
    <property type="protein sequence ID" value="KZX11950.1"/>
    <property type="molecule type" value="Genomic_DNA"/>
</dbReference>
<name>A0A162FLW8_9EURY</name>
<feature type="transmembrane region" description="Helical" evidence="6">
    <location>
        <begin position="319"/>
        <end position="338"/>
    </location>
</feature>
<keyword evidence="9" id="KW-1185">Reference proteome</keyword>
<dbReference type="PANTHER" id="PTHR43077">
    <property type="entry name" value="TRANSPORT PERMEASE YVFS-RELATED"/>
    <property type="match status" value="1"/>
</dbReference>